<organism evidence="1 2">
    <name type="scientific">Micromonospora citrea</name>
    <dbReference type="NCBI Taxonomy" id="47855"/>
    <lineage>
        <taxon>Bacteria</taxon>
        <taxon>Bacillati</taxon>
        <taxon>Actinomycetota</taxon>
        <taxon>Actinomycetes</taxon>
        <taxon>Micromonosporales</taxon>
        <taxon>Micromonosporaceae</taxon>
        <taxon>Micromonospora</taxon>
    </lineage>
</organism>
<evidence type="ECO:0008006" key="3">
    <source>
        <dbReference type="Google" id="ProtNLM"/>
    </source>
</evidence>
<accession>A0A1C6VWG2</accession>
<evidence type="ECO:0000313" key="2">
    <source>
        <dbReference type="Proteomes" id="UP000199001"/>
    </source>
</evidence>
<evidence type="ECO:0000313" key="1">
    <source>
        <dbReference type="EMBL" id="SCL70645.1"/>
    </source>
</evidence>
<reference evidence="2" key="1">
    <citation type="submission" date="2016-06" db="EMBL/GenBank/DDBJ databases">
        <authorList>
            <person name="Varghese N."/>
            <person name="Submissions Spin"/>
        </authorList>
    </citation>
    <scope>NUCLEOTIDE SEQUENCE [LARGE SCALE GENOMIC DNA]</scope>
    <source>
        <strain evidence="2">DSM 43903</strain>
    </source>
</reference>
<protein>
    <recommendedName>
        <fullName evidence="3">Integrase</fullName>
    </recommendedName>
</protein>
<dbReference type="InterPro" id="IPR029063">
    <property type="entry name" value="SAM-dependent_MTases_sf"/>
</dbReference>
<proteinExistence type="predicted"/>
<name>A0A1C6VWG2_9ACTN</name>
<dbReference type="SUPFAM" id="SSF53335">
    <property type="entry name" value="S-adenosyl-L-methionine-dependent methyltransferases"/>
    <property type="match status" value="1"/>
</dbReference>
<keyword evidence="2" id="KW-1185">Reference proteome</keyword>
<gene>
    <name evidence="1" type="ORF">GA0070606_5464</name>
</gene>
<dbReference type="EMBL" id="FMHZ01000002">
    <property type="protein sequence ID" value="SCL70645.1"/>
    <property type="molecule type" value="Genomic_DNA"/>
</dbReference>
<sequence>MPLCVCQKQYTTWPATAGTAAVGVSHYRSYVTTPTTPAATATYDRHVIARMIDFFTIDGTPWPRRLWDVGSLLALEELWEASAWAAQKVLTATACDWQRNQLRAVVGPDVGLGEKELRKELTALLNAPLPDPSPARRRLKELIEHARPGYVDRWAAAVAKHLAERPKPERLARTVAGHLLDLGYDANHLAVWANELNAGQATAIEVIEAAAALARATKRSFDVVVVLLAAPERLLAEQQPNWMTKGQVIEWLKARGFTTRGLRAGGGFRYEVRALDAYGAADHARQLVERMVARSSFQRSNRGGITAAPSIWVDGHSEPIPLLTPARGANILALVHEGHLYRVDGERSLIDDALELAAPLNQGALGPAVAGGWAAVESLLTHPDDPQEEERSGKAVAADRLAAIIACSWPRAELTALAHRHDPPQPDTLSAALGSCTTNIERARAVADGMIARTALPYLSGRKLQRHSDMAAVERMVRLVAEPRAELNKAVTTFKIALRRLYRTRNIVLHGGSTKGVALQAALRIGAPLVGAGLDRLAHAALTEGIHPLDLAARAELALQLVDGETGLSVVELLEPRRR</sequence>
<dbReference type="AlphaFoldDB" id="A0A1C6VWG2"/>
<dbReference type="Proteomes" id="UP000199001">
    <property type="component" value="Unassembled WGS sequence"/>
</dbReference>